<evidence type="ECO:0000256" key="7">
    <source>
        <dbReference type="ARBA" id="ARBA00023136"/>
    </source>
</evidence>
<keyword evidence="11" id="KW-1185">Reference proteome</keyword>
<feature type="region of interest" description="Disordered" evidence="8">
    <location>
        <begin position="1"/>
        <end position="105"/>
    </location>
</feature>
<sequence length="627" mass="68611">MVNSTESEAAVAATEENVKQTDDGTDIEVVEMATLSSHEDPKREKNTEEEDTGTPEMPNTPKSEEPTRKTSFSKNDDEEEIDSQTDDIDPTANHKEEPAEMRHEKKLNEDIETASEESNIVVGDTEKVGVENEKSSIDPLCLKERVGGDIEKVGVEKPSIDPVCLKKELGLVEGVTMIMGVVIGSGIFVTPKGVITIVGSVGLSLVVWLLSGIISLLGALCFAELGTMIPESGGLYCYLHESFGPLPAFLCIWVTAFVRNSAGLAAVALTFSSYLVQAVLVNCSTVPDLPVKLIAIILVCLHSWVNCVNVKWAAKIQNMFTGSKMLALLIIFVAGMIHLALGNTQNYHHPLQGSNWSAAAIAAACYQSLFSYGGWDGLCYVVEELKNPDRNLPLSIVISMSLVTLLYVLVNVAYLAVLTPAEMITSSAVAVTFANLTLGVMAWIMPVFVLCSTFGSTNGCVYLNSRLVFAGARRGQFPEAFSLINIQHFTPVPAIVLNCLTTLLMLISSDMLQLIQYTSFATTLTFFGCMCSLFWFRYKAPYRYRPFKVWIVLPVLYMVSQIFLLVLPIIYDPIQVVISIALISTGLPVYYLAFHRPEVAKKCSGISSKLTYCCQMLFRSVPGEKTD</sequence>
<feature type="transmembrane region" description="Helical" evidence="9">
    <location>
        <begin position="576"/>
        <end position="594"/>
    </location>
</feature>
<keyword evidence="4" id="KW-1003">Cell membrane</keyword>
<feature type="transmembrane region" description="Helical" evidence="9">
    <location>
        <begin position="395"/>
        <end position="417"/>
    </location>
</feature>
<dbReference type="Proteomes" id="UP001286313">
    <property type="component" value="Unassembled WGS sequence"/>
</dbReference>
<feature type="compositionally biased region" description="Basic and acidic residues" evidence="8">
    <location>
        <begin position="92"/>
        <end position="105"/>
    </location>
</feature>
<keyword evidence="5 9" id="KW-0812">Transmembrane</keyword>
<proteinExistence type="inferred from homology"/>
<feature type="transmembrane region" description="Helical" evidence="9">
    <location>
        <begin position="262"/>
        <end position="281"/>
    </location>
</feature>
<feature type="transmembrane region" description="Helical" evidence="9">
    <location>
        <begin position="326"/>
        <end position="344"/>
    </location>
</feature>
<evidence type="ECO:0000313" key="11">
    <source>
        <dbReference type="Proteomes" id="UP001286313"/>
    </source>
</evidence>
<comment type="caution">
    <text evidence="10">The sequence shown here is derived from an EMBL/GenBank/DDBJ whole genome shotgun (WGS) entry which is preliminary data.</text>
</comment>
<reference evidence="10" key="1">
    <citation type="submission" date="2023-10" db="EMBL/GenBank/DDBJ databases">
        <title>Genome assemblies of two species of porcelain crab, Petrolisthes cinctipes and Petrolisthes manimaculis (Anomura: Porcellanidae).</title>
        <authorList>
            <person name="Angst P."/>
        </authorList>
    </citation>
    <scope>NUCLEOTIDE SEQUENCE</scope>
    <source>
        <strain evidence="10">PB745_01</strain>
        <tissue evidence="10">Gill</tissue>
    </source>
</reference>
<feature type="transmembrane region" description="Helical" evidence="9">
    <location>
        <begin position="195"/>
        <end position="223"/>
    </location>
</feature>
<evidence type="ECO:0000256" key="5">
    <source>
        <dbReference type="ARBA" id="ARBA00022692"/>
    </source>
</evidence>
<feature type="transmembrane region" description="Helical" evidence="9">
    <location>
        <begin position="293"/>
        <end position="314"/>
    </location>
</feature>
<accession>A0AAE1FJC6</accession>
<feature type="transmembrane region" description="Helical" evidence="9">
    <location>
        <begin position="235"/>
        <end position="256"/>
    </location>
</feature>
<dbReference type="InterPro" id="IPR002293">
    <property type="entry name" value="AA/rel_permease1"/>
</dbReference>
<evidence type="ECO:0000256" key="8">
    <source>
        <dbReference type="SAM" id="MobiDB-lite"/>
    </source>
</evidence>
<dbReference type="PANTHER" id="PTHR11785:SF528">
    <property type="entry name" value="AMINO ACID TRANSPORTER PROTEIN JHI-21"/>
    <property type="match status" value="1"/>
</dbReference>
<gene>
    <name evidence="10" type="ORF">Pcinc_019849</name>
</gene>
<feature type="compositionally biased region" description="Basic and acidic residues" evidence="8">
    <location>
        <begin position="37"/>
        <end position="46"/>
    </location>
</feature>
<evidence type="ECO:0000256" key="6">
    <source>
        <dbReference type="ARBA" id="ARBA00022989"/>
    </source>
</evidence>
<protein>
    <submittedName>
        <fullName evidence="10">Uncharacterized protein</fullName>
    </submittedName>
</protein>
<keyword evidence="6 9" id="KW-1133">Transmembrane helix</keyword>
<dbReference type="Gene3D" id="1.20.1740.10">
    <property type="entry name" value="Amino acid/polyamine transporter I"/>
    <property type="match status" value="1"/>
</dbReference>
<feature type="compositionally biased region" description="Low complexity" evidence="8">
    <location>
        <begin position="1"/>
        <end position="15"/>
    </location>
</feature>
<evidence type="ECO:0000256" key="2">
    <source>
        <dbReference type="ARBA" id="ARBA00007040"/>
    </source>
</evidence>
<feature type="transmembrane region" description="Helical" evidence="9">
    <location>
        <begin position="548"/>
        <end position="570"/>
    </location>
</feature>
<keyword evidence="7 9" id="KW-0472">Membrane</keyword>
<comment type="similarity">
    <text evidence="2">Belongs to the amino acid-polyamine-organocation (APC) superfamily. L-type amino acid transporter (LAT) (TC 2.A.3.8) family.</text>
</comment>
<evidence type="ECO:0000256" key="4">
    <source>
        <dbReference type="ARBA" id="ARBA00022475"/>
    </source>
</evidence>
<dbReference type="EMBL" id="JAWQEG010001992">
    <property type="protein sequence ID" value="KAK3875250.1"/>
    <property type="molecule type" value="Genomic_DNA"/>
</dbReference>
<dbReference type="Pfam" id="PF13520">
    <property type="entry name" value="AA_permease_2"/>
    <property type="match status" value="1"/>
</dbReference>
<dbReference type="FunFam" id="1.20.1740.10:FF:000003">
    <property type="entry name" value="Y+L amino acid transporter 1 isoform X1"/>
    <property type="match status" value="1"/>
</dbReference>
<dbReference type="InterPro" id="IPR050598">
    <property type="entry name" value="AminoAcid_Transporter"/>
</dbReference>
<feature type="compositionally biased region" description="Acidic residues" evidence="8">
    <location>
        <begin position="76"/>
        <end position="89"/>
    </location>
</feature>
<dbReference type="GO" id="GO:0005886">
    <property type="term" value="C:plasma membrane"/>
    <property type="evidence" value="ECO:0007669"/>
    <property type="project" value="UniProtKB-SubCell"/>
</dbReference>
<dbReference type="GO" id="GO:0015179">
    <property type="term" value="F:L-amino acid transmembrane transporter activity"/>
    <property type="evidence" value="ECO:0007669"/>
    <property type="project" value="TreeGrafter"/>
</dbReference>
<evidence type="ECO:0000256" key="3">
    <source>
        <dbReference type="ARBA" id="ARBA00022448"/>
    </source>
</evidence>
<dbReference type="AlphaFoldDB" id="A0AAE1FJC6"/>
<evidence type="ECO:0000256" key="1">
    <source>
        <dbReference type="ARBA" id="ARBA00004651"/>
    </source>
</evidence>
<keyword evidence="3" id="KW-0813">Transport</keyword>
<name>A0AAE1FJC6_PETCI</name>
<dbReference type="PANTHER" id="PTHR11785">
    <property type="entry name" value="AMINO ACID TRANSPORTER"/>
    <property type="match status" value="1"/>
</dbReference>
<feature type="transmembrane region" description="Helical" evidence="9">
    <location>
        <begin position="514"/>
        <end position="536"/>
    </location>
</feature>
<evidence type="ECO:0000313" key="10">
    <source>
        <dbReference type="EMBL" id="KAK3875250.1"/>
    </source>
</evidence>
<feature type="transmembrane region" description="Helical" evidence="9">
    <location>
        <begin position="169"/>
        <end position="189"/>
    </location>
</feature>
<comment type="subcellular location">
    <subcellularLocation>
        <location evidence="1">Cell membrane</location>
        <topology evidence="1">Multi-pass membrane protein</topology>
    </subcellularLocation>
</comment>
<feature type="transmembrane region" description="Helical" evidence="9">
    <location>
        <begin position="429"/>
        <end position="449"/>
    </location>
</feature>
<evidence type="ECO:0000256" key="9">
    <source>
        <dbReference type="SAM" id="Phobius"/>
    </source>
</evidence>
<organism evidence="10 11">
    <name type="scientific">Petrolisthes cinctipes</name>
    <name type="common">Flat porcelain crab</name>
    <dbReference type="NCBI Taxonomy" id="88211"/>
    <lineage>
        <taxon>Eukaryota</taxon>
        <taxon>Metazoa</taxon>
        <taxon>Ecdysozoa</taxon>
        <taxon>Arthropoda</taxon>
        <taxon>Crustacea</taxon>
        <taxon>Multicrustacea</taxon>
        <taxon>Malacostraca</taxon>
        <taxon>Eumalacostraca</taxon>
        <taxon>Eucarida</taxon>
        <taxon>Decapoda</taxon>
        <taxon>Pleocyemata</taxon>
        <taxon>Anomura</taxon>
        <taxon>Galatheoidea</taxon>
        <taxon>Porcellanidae</taxon>
        <taxon>Petrolisthes</taxon>
    </lineage>
</organism>